<feature type="transmembrane region" description="Helical" evidence="5">
    <location>
        <begin position="520"/>
        <end position="540"/>
    </location>
</feature>
<feature type="transmembrane region" description="Helical" evidence="5">
    <location>
        <begin position="196"/>
        <end position="218"/>
    </location>
</feature>
<reference evidence="7 8" key="1">
    <citation type="journal article" date="2018" name="Nat. Ecol. Evol.">
        <title>Genomic signatures of mitonuclear coevolution across populations of Tigriopus californicus.</title>
        <authorList>
            <person name="Barreto F.S."/>
            <person name="Watson E.T."/>
            <person name="Lima T.G."/>
            <person name="Willett C.S."/>
            <person name="Edmands S."/>
            <person name="Li W."/>
            <person name="Burton R.S."/>
        </authorList>
    </citation>
    <scope>NUCLEOTIDE SEQUENCE [LARGE SCALE GENOMIC DNA]</scope>
    <source>
        <strain evidence="7 8">San Diego</strain>
    </source>
</reference>
<dbReference type="GO" id="GO:0022857">
    <property type="term" value="F:transmembrane transporter activity"/>
    <property type="evidence" value="ECO:0007669"/>
    <property type="project" value="InterPro"/>
</dbReference>
<feature type="transmembrane region" description="Helical" evidence="5">
    <location>
        <begin position="369"/>
        <end position="390"/>
    </location>
</feature>
<feature type="transmembrane region" description="Helical" evidence="5">
    <location>
        <begin position="460"/>
        <end position="481"/>
    </location>
</feature>
<dbReference type="STRING" id="6832.A0A553PCS7"/>
<keyword evidence="4 5" id="KW-0472">Membrane</keyword>
<gene>
    <name evidence="7" type="ORF">TCAL_06417</name>
</gene>
<feature type="transmembrane region" description="Helical" evidence="5">
    <location>
        <begin position="256"/>
        <end position="278"/>
    </location>
</feature>
<name>A0A553PCS7_TIGCA</name>
<keyword evidence="2 5" id="KW-0812">Transmembrane</keyword>
<feature type="domain" description="Major facilitator superfamily (MFS) profile" evidence="6">
    <location>
        <begin position="126"/>
        <end position="545"/>
    </location>
</feature>
<accession>A0A553PCS7</accession>
<dbReference type="PANTHER" id="PTHR24064">
    <property type="entry name" value="SOLUTE CARRIER FAMILY 22 MEMBER"/>
    <property type="match status" value="1"/>
</dbReference>
<evidence type="ECO:0000259" key="6">
    <source>
        <dbReference type="PROSITE" id="PS50850"/>
    </source>
</evidence>
<dbReference type="InterPro" id="IPR036259">
    <property type="entry name" value="MFS_trans_sf"/>
</dbReference>
<feature type="transmembrane region" description="Helical" evidence="5">
    <location>
        <begin position="224"/>
        <end position="244"/>
    </location>
</feature>
<dbReference type="Proteomes" id="UP000318571">
    <property type="component" value="Chromosome 2"/>
</dbReference>
<feature type="transmembrane region" description="Helical" evidence="5">
    <location>
        <begin position="284"/>
        <end position="302"/>
    </location>
</feature>
<dbReference type="Gene3D" id="1.20.1250.20">
    <property type="entry name" value="MFS general substrate transporter like domains"/>
    <property type="match status" value="1"/>
</dbReference>
<feature type="transmembrane region" description="Helical" evidence="5">
    <location>
        <begin position="36"/>
        <end position="58"/>
    </location>
</feature>
<protein>
    <recommendedName>
        <fullName evidence="6">Major facilitator superfamily (MFS) profile domain-containing protein</fullName>
    </recommendedName>
</protein>
<sequence>MKSVSSDASSREEIGDFNAILQEVGPRGWFQLKNIVLLWSSSAALGLSALLFAFVAFVPKYRCPVTECSEGPGSPYYGNQENQTLPNFLLDAFDPENIGDNIAKCKQYKFLDESDPLSCFDYVERLQSNLSEANLTYCAKEDLIIDRTYAQTTLTVDFGFVCEYEFLRDFYNATYMVGMLFGAFIFGIVSDRWGRLNALLSAAAMLFVCGILAAFVTIPELYGMLRFLIGMAGIGSYMSGYLLGLESTTPKYSVQVGMALSLGFVWGALLLSLIVFLIRDWTTLHIVATAPISLMIFLKWLVPESPRWLIAKGRISEAKVIINSIADFNGRPHPNHLYRVEQKKKAKSFEIGEEGETLTIGVLVKSKTLFFRTAALSMQWASVTMAYYGITFALTSFAGDPYLNFVLGILSEIPSTAYVFFTLDFFGRRFMTVKLQILAGISCILAGFCMEYEQFRSFQIVFAMIGKFSATCLFAVVYLYSAELYPTAIRNRAMGICSTVARLGGLLALLLGALRSFWPPFPLLIMGGIATLAGLVALTLPETTGIPLPETKQDAVAIRKRGGNFKLFGCNNGHD</sequence>
<dbReference type="InterPro" id="IPR005828">
    <property type="entry name" value="MFS_sugar_transport-like"/>
</dbReference>
<comment type="subcellular location">
    <subcellularLocation>
        <location evidence="1">Membrane</location>
        <topology evidence="1">Multi-pass membrane protein</topology>
    </subcellularLocation>
</comment>
<dbReference type="OrthoDB" id="6894481at2759"/>
<dbReference type="OMA" id="MEIMAPR"/>
<dbReference type="AlphaFoldDB" id="A0A553PCS7"/>
<feature type="transmembrane region" description="Helical" evidence="5">
    <location>
        <begin position="493"/>
        <end position="514"/>
    </location>
</feature>
<dbReference type="PROSITE" id="PS50850">
    <property type="entry name" value="MFS"/>
    <property type="match status" value="1"/>
</dbReference>
<dbReference type="SUPFAM" id="SSF103473">
    <property type="entry name" value="MFS general substrate transporter"/>
    <property type="match status" value="1"/>
</dbReference>
<keyword evidence="8" id="KW-1185">Reference proteome</keyword>
<comment type="caution">
    <text evidence="7">The sequence shown here is derived from an EMBL/GenBank/DDBJ whole genome shotgun (WGS) entry which is preliminary data.</text>
</comment>
<keyword evidence="3 5" id="KW-1133">Transmembrane helix</keyword>
<dbReference type="GO" id="GO:0016020">
    <property type="term" value="C:membrane"/>
    <property type="evidence" value="ECO:0007669"/>
    <property type="project" value="UniProtKB-SubCell"/>
</dbReference>
<organism evidence="7 8">
    <name type="scientific">Tigriopus californicus</name>
    <name type="common">Marine copepod</name>
    <dbReference type="NCBI Taxonomy" id="6832"/>
    <lineage>
        <taxon>Eukaryota</taxon>
        <taxon>Metazoa</taxon>
        <taxon>Ecdysozoa</taxon>
        <taxon>Arthropoda</taxon>
        <taxon>Crustacea</taxon>
        <taxon>Multicrustacea</taxon>
        <taxon>Hexanauplia</taxon>
        <taxon>Copepoda</taxon>
        <taxon>Harpacticoida</taxon>
        <taxon>Harpacticidae</taxon>
        <taxon>Tigriopus</taxon>
    </lineage>
</organism>
<evidence type="ECO:0000256" key="2">
    <source>
        <dbReference type="ARBA" id="ARBA00022692"/>
    </source>
</evidence>
<evidence type="ECO:0000256" key="1">
    <source>
        <dbReference type="ARBA" id="ARBA00004141"/>
    </source>
</evidence>
<dbReference type="InterPro" id="IPR020846">
    <property type="entry name" value="MFS_dom"/>
</dbReference>
<feature type="transmembrane region" description="Helical" evidence="5">
    <location>
        <begin position="402"/>
        <end position="423"/>
    </location>
</feature>
<evidence type="ECO:0000256" key="3">
    <source>
        <dbReference type="ARBA" id="ARBA00022989"/>
    </source>
</evidence>
<dbReference type="EMBL" id="VCGU01000005">
    <property type="protein sequence ID" value="TRY75460.1"/>
    <property type="molecule type" value="Genomic_DNA"/>
</dbReference>
<proteinExistence type="predicted"/>
<evidence type="ECO:0000313" key="8">
    <source>
        <dbReference type="Proteomes" id="UP000318571"/>
    </source>
</evidence>
<feature type="transmembrane region" description="Helical" evidence="5">
    <location>
        <begin position="170"/>
        <end position="189"/>
    </location>
</feature>
<dbReference type="Pfam" id="PF00083">
    <property type="entry name" value="Sugar_tr"/>
    <property type="match status" value="1"/>
</dbReference>
<evidence type="ECO:0000313" key="7">
    <source>
        <dbReference type="EMBL" id="TRY75460.1"/>
    </source>
</evidence>
<evidence type="ECO:0000256" key="4">
    <source>
        <dbReference type="ARBA" id="ARBA00023136"/>
    </source>
</evidence>
<evidence type="ECO:0000256" key="5">
    <source>
        <dbReference type="SAM" id="Phobius"/>
    </source>
</evidence>